<keyword evidence="1" id="KW-0802">TPR repeat</keyword>
<gene>
    <name evidence="2" type="ORF">G3T16_01390</name>
</gene>
<dbReference type="Gene3D" id="1.25.40.10">
    <property type="entry name" value="Tetratricopeptide repeat domain"/>
    <property type="match status" value="1"/>
</dbReference>
<dbReference type="Proteomes" id="UP000477680">
    <property type="component" value="Chromosome"/>
</dbReference>
<dbReference type="KEGG" id="kim:G3T16_01390"/>
<dbReference type="RefSeq" id="WP_163493507.1">
    <property type="nucleotide sequence ID" value="NZ_CP048711.1"/>
</dbReference>
<evidence type="ECO:0000313" key="2">
    <source>
        <dbReference type="EMBL" id="QIB64257.1"/>
    </source>
</evidence>
<dbReference type="SUPFAM" id="SSF48452">
    <property type="entry name" value="TPR-like"/>
    <property type="match status" value="1"/>
</dbReference>
<dbReference type="SMART" id="SM00028">
    <property type="entry name" value="TPR"/>
    <property type="match status" value="3"/>
</dbReference>
<dbReference type="EMBL" id="CP048711">
    <property type="protein sequence ID" value="QIB64257.1"/>
    <property type="molecule type" value="Genomic_DNA"/>
</dbReference>
<dbReference type="InterPro" id="IPR011990">
    <property type="entry name" value="TPR-like_helical_dom_sf"/>
</dbReference>
<keyword evidence="3" id="KW-1185">Reference proteome</keyword>
<reference evidence="2 3" key="1">
    <citation type="submission" date="2020-02" db="EMBL/GenBank/DDBJ databases">
        <title>Genome sequencing for Kineobactrum sp. M2.</title>
        <authorList>
            <person name="Park S.-J."/>
        </authorList>
    </citation>
    <scope>NUCLEOTIDE SEQUENCE [LARGE SCALE GENOMIC DNA]</scope>
    <source>
        <strain evidence="2 3">M2</strain>
    </source>
</reference>
<evidence type="ECO:0000256" key="1">
    <source>
        <dbReference type="PROSITE-ProRule" id="PRU00339"/>
    </source>
</evidence>
<dbReference type="Pfam" id="PF13424">
    <property type="entry name" value="TPR_12"/>
    <property type="match status" value="1"/>
</dbReference>
<protein>
    <submittedName>
        <fullName evidence="2">Tetratricopeptide repeat protein</fullName>
    </submittedName>
</protein>
<dbReference type="InterPro" id="IPR019734">
    <property type="entry name" value="TPR_rpt"/>
</dbReference>
<proteinExistence type="predicted"/>
<accession>A0A6C0TZX4</accession>
<dbReference type="PROSITE" id="PS50005">
    <property type="entry name" value="TPR"/>
    <property type="match status" value="1"/>
</dbReference>
<dbReference type="AlphaFoldDB" id="A0A6C0TZX4"/>
<sequence>MNSGRMVLSRLRSDLDEGRFTRVLARCERLLASGRRHPVLWSYRGRALEGLRRDSEALAIYREASLRFPGHAQSRLLLGKLCARLGRHEEAHCSLEQALQLDPELIDGYRTLLNYRAIAPDDTAVRHILARARSKNHGAAARARALFILGQIHVEAGLDQQGFEYYRNANELVSSTLGNGSHEYLVANNTQSINAGLLQEFDRSAPALPVAPRFSLPGCRARERALPKHCWHAMPG</sequence>
<name>A0A6C0TZX4_9GAMM</name>
<feature type="repeat" description="TPR" evidence="1">
    <location>
        <begin position="72"/>
        <end position="105"/>
    </location>
</feature>
<organism evidence="2 3">
    <name type="scientific">Kineobactrum salinum</name>
    <dbReference type="NCBI Taxonomy" id="2708301"/>
    <lineage>
        <taxon>Bacteria</taxon>
        <taxon>Pseudomonadati</taxon>
        <taxon>Pseudomonadota</taxon>
        <taxon>Gammaproteobacteria</taxon>
        <taxon>Cellvibrionales</taxon>
        <taxon>Halieaceae</taxon>
        <taxon>Kineobactrum</taxon>
    </lineage>
</organism>
<evidence type="ECO:0000313" key="3">
    <source>
        <dbReference type="Proteomes" id="UP000477680"/>
    </source>
</evidence>